<evidence type="ECO:0000256" key="4">
    <source>
        <dbReference type="ARBA" id="ARBA00022825"/>
    </source>
</evidence>
<feature type="active site" description="Charge relay system" evidence="5">
    <location>
        <position position="309"/>
    </location>
</feature>
<comment type="similarity">
    <text evidence="1 5">Belongs to the peptidase S8 family.</text>
</comment>
<evidence type="ECO:0000256" key="2">
    <source>
        <dbReference type="ARBA" id="ARBA00022670"/>
    </source>
</evidence>
<evidence type="ECO:0000313" key="8">
    <source>
        <dbReference type="EMBL" id="GIH05383.1"/>
    </source>
</evidence>
<keyword evidence="3 5" id="KW-0378">Hydrolase</keyword>
<dbReference type="InterPro" id="IPR015500">
    <property type="entry name" value="Peptidase_S8_subtilisin-rel"/>
</dbReference>
<feature type="active site" description="Charge relay system" evidence="5">
    <location>
        <position position="502"/>
    </location>
</feature>
<dbReference type="GO" id="GO:0004252">
    <property type="term" value="F:serine-type endopeptidase activity"/>
    <property type="evidence" value="ECO:0007669"/>
    <property type="project" value="UniProtKB-UniRule"/>
</dbReference>
<evidence type="ECO:0000256" key="3">
    <source>
        <dbReference type="ARBA" id="ARBA00022801"/>
    </source>
</evidence>
<dbReference type="SUPFAM" id="SSF52743">
    <property type="entry name" value="Subtilisin-like"/>
    <property type="match status" value="1"/>
</dbReference>
<evidence type="ECO:0000256" key="5">
    <source>
        <dbReference type="PROSITE-ProRule" id="PRU01240"/>
    </source>
</evidence>
<dbReference type="EMBL" id="BONY01000018">
    <property type="protein sequence ID" value="GIH05383.1"/>
    <property type="molecule type" value="Genomic_DNA"/>
</dbReference>
<keyword evidence="9" id="KW-1185">Reference proteome</keyword>
<evidence type="ECO:0000256" key="6">
    <source>
        <dbReference type="SAM" id="MobiDB-lite"/>
    </source>
</evidence>
<dbReference type="PROSITE" id="PS51892">
    <property type="entry name" value="SUBTILASE"/>
    <property type="match status" value="1"/>
</dbReference>
<proteinExistence type="inferred from homology"/>
<dbReference type="Proteomes" id="UP000612899">
    <property type="component" value="Unassembled WGS sequence"/>
</dbReference>
<dbReference type="Gene3D" id="3.40.50.200">
    <property type="entry name" value="Peptidase S8/S53 domain"/>
    <property type="match status" value="1"/>
</dbReference>
<dbReference type="Pfam" id="PF00082">
    <property type="entry name" value="Peptidase_S8"/>
    <property type="match status" value="1"/>
</dbReference>
<dbReference type="GO" id="GO:0006508">
    <property type="term" value="P:proteolysis"/>
    <property type="evidence" value="ECO:0007669"/>
    <property type="project" value="UniProtKB-KW"/>
</dbReference>
<name>A0A8J3VGZ3_9ACTN</name>
<gene>
    <name evidence="8" type="ORF">Rhe02_34500</name>
</gene>
<feature type="domain" description="Peptidase S8/S53" evidence="7">
    <location>
        <begin position="279"/>
        <end position="541"/>
    </location>
</feature>
<accession>A0A8J3VGZ3</accession>
<keyword evidence="4 5" id="KW-0720">Serine protease</keyword>
<feature type="active site" description="Charge relay system" evidence="5">
    <location>
        <position position="285"/>
    </location>
</feature>
<protein>
    <recommendedName>
        <fullName evidence="7">Peptidase S8/S53 domain-containing protein</fullName>
    </recommendedName>
</protein>
<dbReference type="InterPro" id="IPR023828">
    <property type="entry name" value="Peptidase_S8_Ser-AS"/>
</dbReference>
<dbReference type="PROSITE" id="PS00138">
    <property type="entry name" value="SUBTILASE_SER"/>
    <property type="match status" value="1"/>
</dbReference>
<dbReference type="PRINTS" id="PR00723">
    <property type="entry name" value="SUBTILISIN"/>
</dbReference>
<evidence type="ECO:0000259" key="7">
    <source>
        <dbReference type="Pfam" id="PF00082"/>
    </source>
</evidence>
<dbReference type="InterPro" id="IPR036852">
    <property type="entry name" value="Peptidase_S8/S53_dom_sf"/>
</dbReference>
<feature type="compositionally biased region" description="Low complexity" evidence="6">
    <location>
        <begin position="1"/>
        <end position="13"/>
    </location>
</feature>
<dbReference type="PANTHER" id="PTHR43806">
    <property type="entry name" value="PEPTIDASE S8"/>
    <property type="match status" value="1"/>
</dbReference>
<sequence>MTSGVAASGAVAVQPSDPGNNAKTAAGNKFRADPPKVVPKKQQYHIRLTIGQGSQLPVDMTDGITAITRITEKHLDPRAPELKFTLDDQLGLRLSAPVGVAPNTYMLRILGEGCYQNQCGLSFNTKATVTVVPPTPAPAGTEHFSQPSQDRIDNAAPLPAGGATLRDELIITLGTPDEPGTLSRAVELAALVGATVTGGIEALGVYELRWASPQDLAVAKASLEGHSDVAGVSRTTVGLIQNNALPPGDWDDDGNAATWPFTQIRAQQAWDTTTGGPSVSVGIVDSGAVYKDHEDLNVSRVLSGSADHHATHVAGLVCARDNGLGLVGVSWGCPIVSSGSGGLTDKEVLEAMRNVARSGVRVINASLGYGARGRANLCLASDESRQYNEEAQNNSAPFWQLFNGADGRNIIWTFAAGNNCADGPQSPWGATWSLPNVITVAATNSDGTLASFSNFGLGVEVAAPGGAGVGISGGDAGVWSTSVESCFLFFSCGTYKQDMGTSMAAPVVAGVAALAQSANPDKKAADVASCVLNTAGRTVGSASSRSSQPQLDNRTPRITFTGTVPIVNAEAAVQCVKNGTGPANVLIAGAGDRTGSGNGTDIGDLSAALVRAGHTVSTSQTLPADLSPYQQIWYIDTNALTAQESDRLADFVASGGSAYLTGEWGCCAVDTSTIALLNRLTTNTGGHIAHAGSAPFNSLTVNSAAPGGLATDPHALSSITVASAGSLSGVPQGNIFAYSSDPSTAAFAGWDRSNVQGGGRLVVGMDINWFAEQYRGSNWEDVAQNIARFLARP</sequence>
<feature type="region of interest" description="Disordered" evidence="6">
    <location>
        <begin position="1"/>
        <end position="37"/>
    </location>
</feature>
<dbReference type="AlphaFoldDB" id="A0A8J3VGZ3"/>
<comment type="caution">
    <text evidence="8">The sequence shown here is derived from an EMBL/GenBank/DDBJ whole genome shotgun (WGS) entry which is preliminary data.</text>
</comment>
<dbReference type="PANTHER" id="PTHR43806:SF11">
    <property type="entry name" value="CEREVISIN-RELATED"/>
    <property type="match status" value="1"/>
</dbReference>
<reference evidence="8" key="1">
    <citation type="submission" date="2021-01" db="EMBL/GenBank/DDBJ databases">
        <title>Whole genome shotgun sequence of Rhizocola hellebori NBRC 109834.</title>
        <authorList>
            <person name="Komaki H."/>
            <person name="Tamura T."/>
        </authorList>
    </citation>
    <scope>NUCLEOTIDE SEQUENCE</scope>
    <source>
        <strain evidence="8">NBRC 109834</strain>
    </source>
</reference>
<evidence type="ECO:0000256" key="1">
    <source>
        <dbReference type="ARBA" id="ARBA00011073"/>
    </source>
</evidence>
<keyword evidence="2 5" id="KW-0645">Protease</keyword>
<organism evidence="8 9">
    <name type="scientific">Rhizocola hellebori</name>
    <dbReference type="NCBI Taxonomy" id="1392758"/>
    <lineage>
        <taxon>Bacteria</taxon>
        <taxon>Bacillati</taxon>
        <taxon>Actinomycetota</taxon>
        <taxon>Actinomycetes</taxon>
        <taxon>Micromonosporales</taxon>
        <taxon>Micromonosporaceae</taxon>
        <taxon>Rhizocola</taxon>
    </lineage>
</organism>
<dbReference type="InterPro" id="IPR050131">
    <property type="entry name" value="Peptidase_S8_subtilisin-like"/>
</dbReference>
<evidence type="ECO:0000313" key="9">
    <source>
        <dbReference type="Proteomes" id="UP000612899"/>
    </source>
</evidence>
<dbReference type="InterPro" id="IPR000209">
    <property type="entry name" value="Peptidase_S8/S53_dom"/>
</dbReference>